<dbReference type="AlphaFoldDB" id="A0A3N6R6G5"/>
<organism evidence="1 2">
    <name type="scientific">Okeania hirsuta</name>
    <dbReference type="NCBI Taxonomy" id="1458930"/>
    <lineage>
        <taxon>Bacteria</taxon>
        <taxon>Bacillati</taxon>
        <taxon>Cyanobacteriota</taxon>
        <taxon>Cyanophyceae</taxon>
        <taxon>Oscillatoriophycideae</taxon>
        <taxon>Oscillatoriales</taxon>
        <taxon>Microcoleaceae</taxon>
        <taxon>Okeania</taxon>
    </lineage>
</organism>
<evidence type="ECO:0000313" key="1">
    <source>
        <dbReference type="EMBL" id="RQH22521.1"/>
    </source>
</evidence>
<dbReference type="EMBL" id="RCBY01000361">
    <property type="protein sequence ID" value="RQH22521.1"/>
    <property type="molecule type" value="Genomic_DNA"/>
</dbReference>
<protein>
    <submittedName>
        <fullName evidence="1">Uncharacterized protein</fullName>
    </submittedName>
</protein>
<name>A0A3N6R6G5_9CYAN</name>
<keyword evidence="2" id="KW-1185">Reference proteome</keyword>
<gene>
    <name evidence="1" type="ORF">D5R40_30830</name>
</gene>
<sequence>MCVQAGYLSDPSIFSVRFNAKSKIFMMPEPIYLHPIPAGNNHLKQATFQVFGNGLLPEGQAKLARGLYLSVQVVLLAALTQ</sequence>
<accession>A0A3N6R6G5</accession>
<proteinExistence type="predicted"/>
<dbReference type="RefSeq" id="WP_124155663.1">
    <property type="nucleotide sequence ID" value="NZ_CAWOLW010000292.1"/>
</dbReference>
<dbReference type="Proteomes" id="UP000269154">
    <property type="component" value="Unassembled WGS sequence"/>
</dbReference>
<evidence type="ECO:0000313" key="2">
    <source>
        <dbReference type="Proteomes" id="UP000269154"/>
    </source>
</evidence>
<comment type="caution">
    <text evidence="1">The sequence shown here is derived from an EMBL/GenBank/DDBJ whole genome shotgun (WGS) entry which is preliminary data.</text>
</comment>
<reference evidence="1 2" key="1">
    <citation type="journal article" date="2018" name="ACS Chem. Biol.">
        <title>Ketoreductase domain dysfunction expands chemodiversity: malyngamide biosynthesis in the cyanobacterium Okeania hirsuta.</title>
        <authorList>
            <person name="Moss N.A."/>
            <person name="Leao T."/>
            <person name="Rankin M."/>
            <person name="McCullough T.M."/>
            <person name="Qu P."/>
            <person name="Korobeynikov A."/>
            <person name="Smith J.L."/>
            <person name="Gerwick L."/>
            <person name="Gerwick W.H."/>
        </authorList>
    </citation>
    <scope>NUCLEOTIDE SEQUENCE [LARGE SCALE GENOMIC DNA]</scope>
    <source>
        <strain evidence="1 2">PAB10Feb10-1</strain>
    </source>
</reference>